<dbReference type="Proteomes" id="UP000237104">
    <property type="component" value="Unassembled WGS sequence"/>
</dbReference>
<protein>
    <recommendedName>
        <fullName evidence="2">HNH nuclease domain-containing protein</fullName>
    </recommendedName>
</protein>
<dbReference type="EMBL" id="PPXF01000058">
    <property type="protein sequence ID" value="POH61468.1"/>
    <property type="molecule type" value="Genomic_DNA"/>
</dbReference>
<evidence type="ECO:0000313" key="4">
    <source>
        <dbReference type="Proteomes" id="UP000237104"/>
    </source>
</evidence>
<evidence type="ECO:0000313" key="3">
    <source>
        <dbReference type="EMBL" id="POH61468.1"/>
    </source>
</evidence>
<name>A0A2S3Z7B3_9MICO</name>
<dbReference type="CDD" id="cd00085">
    <property type="entry name" value="HNHc"/>
    <property type="match status" value="1"/>
</dbReference>
<dbReference type="SMART" id="SM00507">
    <property type="entry name" value="HNHc"/>
    <property type="match status" value="1"/>
</dbReference>
<dbReference type="InterPro" id="IPR003870">
    <property type="entry name" value="DUF222"/>
</dbReference>
<feature type="domain" description="HNH nuclease" evidence="2">
    <location>
        <begin position="453"/>
        <end position="506"/>
    </location>
</feature>
<dbReference type="RefSeq" id="WP_103431669.1">
    <property type="nucleotide sequence ID" value="NZ_PPXF01000058.1"/>
</dbReference>
<evidence type="ECO:0000256" key="1">
    <source>
        <dbReference type="SAM" id="MobiDB-lite"/>
    </source>
</evidence>
<reference evidence="3 4" key="1">
    <citation type="submission" date="2018-01" db="EMBL/GenBank/DDBJ databases">
        <title>Cryobacterium sp. nov., from glaciers in China.</title>
        <authorList>
            <person name="Liu Q."/>
            <person name="Xin Y.-H."/>
        </authorList>
    </citation>
    <scope>NUCLEOTIDE SEQUENCE [LARGE SCALE GENOMIC DNA]</scope>
    <source>
        <strain evidence="3 4">TMB1-8</strain>
    </source>
</reference>
<dbReference type="OrthoDB" id="5177627at2"/>
<sequence length="556" mass="59379">MTNQSTIETTFAARDGDALVDAAVDVARLGSCSVDYDTLSDAEVLAGQQTLARAQRELDTRKAWLAKTLAQRSRWELGQSGLAAQQGFLNPEALIQKLTGTSKVESRKLVGVGRMLAEAEDAAAQAAAAEAEAARRLLDGALNGGALDPDSPDGLDGLDPAGLLPAPTPMPWHAPISHAVTGGTLSIDAAHALRTGLGDIDTVVTGPVLADALAGLLADAAAMDVDQLLKRARQTRDSLDEAGIRVREQKAWDDRYLRIWTLNTGQVRIDGLFPAEQGEFIKSTFDSLTSPRRGGVRFVDTERAAWAKRVKEDPRSTSQITCDGFFDLLKAGTTVNPNDMLGGRRPAVQILTTHTSTAGHAAPTEHAGSAVPVGPADSADSAGSAGSAGSAADDILICLTGQAGHGYIEGNTAPISPETIERLICDSGSVEIRLDEFDRPLDLGHEQRLFTRAQRRALAARDGGCRWPGCDRPPAFTEAHHIDHWLRDHGGTDINQGILLCPAHHLLLHNQRWQIFENTGRYWLRPPATIDPGQALIDMPRRNHGLSPAPTPPPKT</sequence>
<dbReference type="Pfam" id="PF02720">
    <property type="entry name" value="DUF222"/>
    <property type="match status" value="1"/>
</dbReference>
<evidence type="ECO:0000259" key="2">
    <source>
        <dbReference type="SMART" id="SM00507"/>
    </source>
</evidence>
<gene>
    <name evidence="3" type="ORF">C3B59_12560</name>
</gene>
<comment type="caution">
    <text evidence="3">The sequence shown here is derived from an EMBL/GenBank/DDBJ whole genome shotgun (WGS) entry which is preliminary data.</text>
</comment>
<feature type="region of interest" description="Disordered" evidence="1">
    <location>
        <begin position="355"/>
        <end position="385"/>
    </location>
</feature>
<dbReference type="InterPro" id="IPR003615">
    <property type="entry name" value="HNH_nuc"/>
</dbReference>
<feature type="compositionally biased region" description="Low complexity" evidence="1">
    <location>
        <begin position="376"/>
        <end position="385"/>
    </location>
</feature>
<proteinExistence type="predicted"/>
<organism evidence="3 4">
    <name type="scientific">Cryobacterium zongtaii</name>
    <dbReference type="NCBI Taxonomy" id="1259217"/>
    <lineage>
        <taxon>Bacteria</taxon>
        <taxon>Bacillati</taxon>
        <taxon>Actinomycetota</taxon>
        <taxon>Actinomycetes</taxon>
        <taxon>Micrococcales</taxon>
        <taxon>Microbacteriaceae</taxon>
        <taxon>Cryobacterium</taxon>
    </lineage>
</organism>
<dbReference type="AlphaFoldDB" id="A0A2S3Z7B3"/>
<accession>A0A2S3Z7B3</accession>